<dbReference type="AlphaFoldDB" id="A0A7J5XTM9"/>
<evidence type="ECO:0000256" key="3">
    <source>
        <dbReference type="ARBA" id="ARBA00022771"/>
    </source>
</evidence>
<evidence type="ECO:0000259" key="7">
    <source>
        <dbReference type="PROSITE" id="PS50157"/>
    </source>
</evidence>
<feature type="domain" description="C2H2-type" evidence="7">
    <location>
        <begin position="492"/>
        <end position="520"/>
    </location>
</feature>
<dbReference type="InterPro" id="IPR036236">
    <property type="entry name" value="Znf_C2H2_sf"/>
</dbReference>
<dbReference type="GO" id="GO:0008270">
    <property type="term" value="F:zinc ion binding"/>
    <property type="evidence" value="ECO:0007669"/>
    <property type="project" value="UniProtKB-KW"/>
</dbReference>
<gene>
    <name evidence="8" type="ORF">F7725_018654</name>
</gene>
<dbReference type="FunFam" id="3.30.160.60:FF:000100">
    <property type="entry name" value="Zinc finger 45-like"/>
    <property type="match status" value="1"/>
</dbReference>
<dbReference type="Pfam" id="PF12171">
    <property type="entry name" value="zf-C2H2_jaz"/>
    <property type="match status" value="1"/>
</dbReference>
<evidence type="ECO:0000256" key="4">
    <source>
        <dbReference type="ARBA" id="ARBA00022833"/>
    </source>
</evidence>
<evidence type="ECO:0000313" key="8">
    <source>
        <dbReference type="EMBL" id="KAF3839937.1"/>
    </source>
</evidence>
<dbReference type="InterPro" id="IPR013087">
    <property type="entry name" value="Znf_C2H2_type"/>
</dbReference>
<accession>A0A7J5XTM9</accession>
<comment type="caution">
    <text evidence="8">The sequence shown here is derived from an EMBL/GenBank/DDBJ whole genome shotgun (WGS) entry which is preliminary data.</text>
</comment>
<keyword evidence="2" id="KW-0677">Repeat</keyword>
<keyword evidence="3 5" id="KW-0863">Zinc-finger</keyword>
<organism evidence="8 9">
    <name type="scientific">Dissostichus mawsoni</name>
    <name type="common">Antarctic cod</name>
    <dbReference type="NCBI Taxonomy" id="36200"/>
    <lineage>
        <taxon>Eukaryota</taxon>
        <taxon>Metazoa</taxon>
        <taxon>Chordata</taxon>
        <taxon>Craniata</taxon>
        <taxon>Vertebrata</taxon>
        <taxon>Euteleostomi</taxon>
        <taxon>Actinopterygii</taxon>
        <taxon>Neopterygii</taxon>
        <taxon>Teleostei</taxon>
        <taxon>Neoteleostei</taxon>
        <taxon>Acanthomorphata</taxon>
        <taxon>Eupercaria</taxon>
        <taxon>Perciformes</taxon>
        <taxon>Notothenioidei</taxon>
        <taxon>Nototheniidae</taxon>
        <taxon>Dissostichus</taxon>
    </lineage>
</organism>
<feature type="region of interest" description="Disordered" evidence="6">
    <location>
        <begin position="416"/>
        <end position="480"/>
    </location>
</feature>
<dbReference type="PROSITE" id="PS50157">
    <property type="entry name" value="ZINC_FINGER_C2H2_2"/>
    <property type="match status" value="9"/>
</dbReference>
<evidence type="ECO:0000256" key="5">
    <source>
        <dbReference type="PROSITE-ProRule" id="PRU00042"/>
    </source>
</evidence>
<reference evidence="8 9" key="1">
    <citation type="submission" date="2020-03" db="EMBL/GenBank/DDBJ databases">
        <title>Dissostichus mawsoni Genome sequencing and assembly.</title>
        <authorList>
            <person name="Park H."/>
        </authorList>
    </citation>
    <scope>NUCLEOTIDE SEQUENCE [LARGE SCALE GENOMIC DNA]</scope>
    <source>
        <strain evidence="8">DM0001</strain>
        <tissue evidence="8">Muscle</tissue>
    </source>
</reference>
<dbReference type="SUPFAM" id="SSF57667">
    <property type="entry name" value="beta-beta-alpha zinc fingers"/>
    <property type="match status" value="5"/>
</dbReference>
<keyword evidence="1" id="KW-0479">Metal-binding</keyword>
<feature type="region of interest" description="Disordered" evidence="6">
    <location>
        <begin position="175"/>
        <end position="201"/>
    </location>
</feature>
<feature type="domain" description="C2H2-type" evidence="7">
    <location>
        <begin position="325"/>
        <end position="352"/>
    </location>
</feature>
<dbReference type="EMBL" id="JAAKFY010000021">
    <property type="protein sequence ID" value="KAF3839937.1"/>
    <property type="molecule type" value="Genomic_DNA"/>
</dbReference>
<feature type="domain" description="C2H2-type" evidence="7">
    <location>
        <begin position="83"/>
        <end position="110"/>
    </location>
</feature>
<feature type="domain" description="C2H2-type" evidence="7">
    <location>
        <begin position="6"/>
        <end position="25"/>
    </location>
</feature>
<evidence type="ECO:0000256" key="2">
    <source>
        <dbReference type="ARBA" id="ARBA00022737"/>
    </source>
</evidence>
<dbReference type="Pfam" id="PF00096">
    <property type="entry name" value="zf-C2H2"/>
    <property type="match status" value="2"/>
</dbReference>
<keyword evidence="4" id="KW-0862">Zinc</keyword>
<dbReference type="OrthoDB" id="8940346at2759"/>
<feature type="domain" description="C2H2-type" evidence="7">
    <location>
        <begin position="152"/>
        <end position="179"/>
    </location>
</feature>
<feature type="domain" description="C2H2-type" evidence="7">
    <location>
        <begin position="241"/>
        <end position="268"/>
    </location>
</feature>
<protein>
    <recommendedName>
        <fullName evidence="7">C2H2-type domain-containing protein</fullName>
    </recommendedName>
</protein>
<evidence type="ECO:0000256" key="6">
    <source>
        <dbReference type="SAM" id="MobiDB-lite"/>
    </source>
</evidence>
<keyword evidence="9" id="KW-1185">Reference proteome</keyword>
<proteinExistence type="predicted"/>
<evidence type="ECO:0000313" key="9">
    <source>
        <dbReference type="Proteomes" id="UP000518266"/>
    </source>
</evidence>
<dbReference type="Pfam" id="PF13912">
    <property type="entry name" value="zf-C2H2_6"/>
    <property type="match status" value="2"/>
</dbReference>
<name>A0A7J5XTM9_DISMA</name>
<evidence type="ECO:0000256" key="1">
    <source>
        <dbReference type="ARBA" id="ARBA00022723"/>
    </source>
</evidence>
<dbReference type="Proteomes" id="UP000518266">
    <property type="component" value="Unassembled WGS sequence"/>
</dbReference>
<dbReference type="SMART" id="SM00355">
    <property type="entry name" value="ZnF_C2H2"/>
    <property type="match status" value="11"/>
</dbReference>
<sequence length="529" mass="61193">MAKCLFKCDKCGKAFQTEEHLGTHKTKAKSRPYCCALCCIGFWSENQLQQHLAWHDEPLKANVPSADTRGTSCSSENQSQKSHKCQHCGKAFLSPTALQKHETQHCNNDSYHCSICPRTFSEIQDLIDHHQECIGDYKRQNDAPAAVSSDSISCEECGLKFTQWDIYQTHLHQHALEEERRREEEEEEEEEENQMGDDMSPVSELDSVYTYLVSYQKHLQLHENLPPTTKRPPSVPNLHQHHCPDCGMSFIRRARLLGHMRVHRPTKSKPPRCDQCSIDFRSIKSWMNHVVLHRKKPFWCLSCAKGFKNEDSLDKHMRSHTLMKHTCHICHESFHVSKQLRIHYKTHSGAKPYQCTFCGATFFKRGNLLLHRKKHLRAYAGFNGMLRGSKKRINNWRNNFLASVKEEPEMDTYVEQNETQQPCESGDHGSSEESDCGEPLHHFKLSKPPGSARSGPHDKWKSEPVQPLTGQELAESESPENNMYREHKYWEWECVECDMGFDEVAKLHLHYVKHATGELPIPHDDVDDI</sequence>
<feature type="domain" description="C2H2-type" evidence="7">
    <location>
        <begin position="353"/>
        <end position="380"/>
    </location>
</feature>
<feature type="domain" description="C2H2-type" evidence="7">
    <location>
        <begin position="111"/>
        <end position="138"/>
    </location>
</feature>
<dbReference type="PANTHER" id="PTHR24379:SF121">
    <property type="entry name" value="C2H2-TYPE DOMAIN-CONTAINING PROTEIN"/>
    <property type="match status" value="1"/>
</dbReference>
<dbReference type="PANTHER" id="PTHR24379">
    <property type="entry name" value="KRAB AND ZINC FINGER DOMAIN-CONTAINING"/>
    <property type="match status" value="1"/>
</dbReference>
<feature type="compositionally biased region" description="Acidic residues" evidence="6">
    <location>
        <begin position="184"/>
        <end position="195"/>
    </location>
</feature>
<dbReference type="InterPro" id="IPR022755">
    <property type="entry name" value="Znf_C2H2_jaz"/>
</dbReference>
<feature type="domain" description="C2H2-type" evidence="7">
    <location>
        <begin position="298"/>
        <end position="325"/>
    </location>
</feature>
<dbReference type="PROSITE" id="PS00028">
    <property type="entry name" value="ZINC_FINGER_C2H2_1"/>
    <property type="match status" value="8"/>
</dbReference>
<dbReference type="Gene3D" id="3.30.160.60">
    <property type="entry name" value="Classic Zinc Finger"/>
    <property type="match status" value="6"/>
</dbReference>